<sequence length="159" mass="17846">MKSLLTFLAFNVVLLICCYEKKCASSMGEPAYMEPVSMDGSFTTNIRTGKDTYEKTDSRMHIVIIDNFVKGYYSGDGLRNKIKVLGAVNDRNEMILLESENGKITRTFQGAFCKKGKRLILLSGHWKSTNGTTRARFSDSSIKPESNHPEAFSLISKKQ</sequence>
<feature type="region of interest" description="Disordered" evidence="1">
    <location>
        <begin position="133"/>
        <end position="159"/>
    </location>
</feature>
<feature type="compositionally biased region" description="Polar residues" evidence="1">
    <location>
        <begin position="133"/>
        <end position="144"/>
    </location>
</feature>
<evidence type="ECO:0000313" key="2">
    <source>
        <dbReference type="EMBL" id="MBE9461538.1"/>
    </source>
</evidence>
<accession>A0ABR9W7X8</accession>
<name>A0ABR9W7X8_9BACT</name>
<dbReference type="Proteomes" id="UP000634134">
    <property type="component" value="Unassembled WGS sequence"/>
</dbReference>
<protein>
    <submittedName>
        <fullName evidence="2">Uncharacterized protein</fullName>
    </submittedName>
</protein>
<keyword evidence="3" id="KW-1185">Reference proteome</keyword>
<comment type="caution">
    <text evidence="2">The sequence shown here is derived from an EMBL/GenBank/DDBJ whole genome shotgun (WGS) entry which is preliminary data.</text>
</comment>
<evidence type="ECO:0000256" key="1">
    <source>
        <dbReference type="SAM" id="MobiDB-lite"/>
    </source>
</evidence>
<organism evidence="2 3">
    <name type="scientific">Dyadobacter subterraneus</name>
    <dbReference type="NCBI Taxonomy" id="2773304"/>
    <lineage>
        <taxon>Bacteria</taxon>
        <taxon>Pseudomonadati</taxon>
        <taxon>Bacteroidota</taxon>
        <taxon>Cytophagia</taxon>
        <taxon>Cytophagales</taxon>
        <taxon>Spirosomataceae</taxon>
        <taxon>Dyadobacter</taxon>
    </lineage>
</organism>
<dbReference type="EMBL" id="JACYGY010000001">
    <property type="protein sequence ID" value="MBE9461538.1"/>
    <property type="molecule type" value="Genomic_DNA"/>
</dbReference>
<dbReference type="RefSeq" id="WP_194119811.1">
    <property type="nucleotide sequence ID" value="NZ_JACYGY010000001.1"/>
</dbReference>
<evidence type="ECO:0000313" key="3">
    <source>
        <dbReference type="Proteomes" id="UP000634134"/>
    </source>
</evidence>
<gene>
    <name evidence="2" type="ORF">IEE83_06560</name>
</gene>
<reference evidence="3" key="1">
    <citation type="submission" date="2023-07" db="EMBL/GenBank/DDBJ databases">
        <title>Dyadobacter sp. nov 'subterranea' isolated from contaminted grondwater.</title>
        <authorList>
            <person name="Szabo I."/>
            <person name="Al-Omari J."/>
            <person name="Szerdahelyi S.G."/>
            <person name="Rado J."/>
        </authorList>
    </citation>
    <scope>NUCLEOTIDE SEQUENCE [LARGE SCALE GENOMIC DNA]</scope>
    <source>
        <strain evidence="3">UP-52</strain>
    </source>
</reference>
<proteinExistence type="predicted"/>